<protein>
    <submittedName>
        <fullName evidence="1">Dihydroorotate dehydrogenase</fullName>
        <ecNumber evidence="1">1.3.98.1</ecNumber>
    </submittedName>
</protein>
<keyword evidence="2" id="KW-1185">Reference proteome</keyword>
<dbReference type="EMBL" id="JANBPG010000811">
    <property type="protein sequence ID" value="KAJ1893606.1"/>
    <property type="molecule type" value="Genomic_DNA"/>
</dbReference>
<gene>
    <name evidence="1" type="primary">URA1_2</name>
    <name evidence="1" type="ORF">LPJ66_005651</name>
</gene>
<keyword evidence="1" id="KW-0560">Oxidoreductase</keyword>
<name>A0ACC1IDX7_9FUNG</name>
<dbReference type="EC" id="1.3.98.1" evidence="1"/>
<reference evidence="1" key="1">
    <citation type="submission" date="2022-07" db="EMBL/GenBank/DDBJ databases">
        <title>Phylogenomic reconstructions and comparative analyses of Kickxellomycotina fungi.</title>
        <authorList>
            <person name="Reynolds N.K."/>
            <person name="Stajich J.E."/>
            <person name="Barry K."/>
            <person name="Grigoriev I.V."/>
            <person name="Crous P."/>
            <person name="Smith M.E."/>
        </authorList>
    </citation>
    <scope>NUCLEOTIDE SEQUENCE</scope>
    <source>
        <strain evidence="1">Benny 63K</strain>
    </source>
</reference>
<dbReference type="Proteomes" id="UP001150581">
    <property type="component" value="Unassembled WGS sequence"/>
</dbReference>
<accession>A0ACC1IDX7</accession>
<evidence type="ECO:0000313" key="2">
    <source>
        <dbReference type="Proteomes" id="UP001150581"/>
    </source>
</evidence>
<sequence length="556" mass="59550">MVEITRSLIPETIALIRWLRSEGYRVGALTNSLGAEPVDARVRGLFGCFVESAAVGMRKPEEGIYLMACNLLDARPRECVFVGDIAANLKAAAGLGMAVVRVRVGAEMVAGGGAYISSFEIMFRIAARRASAAPGLRLSAAQRSFGSKAQPPSTLRNILWTTSTLVVGGLGYLYVTDSSAGIHRYISTPLLRLMDAEAAHDLALTALKHGVHPVDRKPDDPLLATTLWGKRLGNPVGLAAGFDKNAEAVDALFALGFGAVEVGSVTPVAQQGNPRPRLFRADNCGAVINRMGLNNQGMEAFAERVRSRFWRLLAAQSQRQGETVAQLTRNVNRSALPDRLLGINLSKNKASAAESFEDYTRGIAKLGAYADYVVINVSCPNVKNIAAASDIGVLQDTIRAVTRARDQMPEYRPPVVLKIGPDNDVDQLRVIAQMALEYGIDGIITANTTRTRPAEVRGSQVALEEGGLSGPPLKSLALETTRSMYRLTGGRIPIIGCGGIASAEDALEFAKAGASFVQIYSSMTFDGPGKAREIKDGLVELLKGRRWEDVVGEDSK</sequence>
<evidence type="ECO:0000313" key="1">
    <source>
        <dbReference type="EMBL" id="KAJ1893606.1"/>
    </source>
</evidence>
<comment type="caution">
    <text evidence="1">The sequence shown here is derived from an EMBL/GenBank/DDBJ whole genome shotgun (WGS) entry which is preliminary data.</text>
</comment>
<organism evidence="1 2">
    <name type="scientific">Kickxella alabastrina</name>
    <dbReference type="NCBI Taxonomy" id="61397"/>
    <lineage>
        <taxon>Eukaryota</taxon>
        <taxon>Fungi</taxon>
        <taxon>Fungi incertae sedis</taxon>
        <taxon>Zoopagomycota</taxon>
        <taxon>Kickxellomycotina</taxon>
        <taxon>Kickxellomycetes</taxon>
        <taxon>Kickxellales</taxon>
        <taxon>Kickxellaceae</taxon>
        <taxon>Kickxella</taxon>
    </lineage>
</organism>
<proteinExistence type="predicted"/>